<evidence type="ECO:0000313" key="4">
    <source>
        <dbReference type="RefSeq" id="XP_018020163.1"/>
    </source>
</evidence>
<dbReference type="SUPFAM" id="SSF54695">
    <property type="entry name" value="POZ domain"/>
    <property type="match status" value="1"/>
</dbReference>
<dbReference type="GeneID" id="108676574"/>
<dbReference type="PROSITE" id="PS50097">
    <property type="entry name" value="BTB"/>
    <property type="match status" value="1"/>
</dbReference>
<evidence type="ECO:0000256" key="1">
    <source>
        <dbReference type="SAM" id="MobiDB-lite"/>
    </source>
</evidence>
<dbReference type="PANTHER" id="PTHR45774">
    <property type="entry name" value="BTB/POZ DOMAIN-CONTAINING"/>
    <property type="match status" value="1"/>
</dbReference>
<dbReference type="InterPro" id="IPR011333">
    <property type="entry name" value="SKP1/BTB/POZ_sf"/>
</dbReference>
<sequence length="395" mass="44123">MGTMQACVVCSSSEDVNKDMFSQLFESERGADITLLVGSENAMERIPAHSWVLSHSNDYFRSLLVGPLRNPSQNTFTIPDVHPSHFINLIRWLYGCGCVAEGTQSALGTLKVAIEFLCPELVLHIVDHLSRKLKPSNVLQILAWADLYAPNTLPSAPPLCNDPRDNIQGDCQRLYPSLNPPSKAFHVSMSEPHHLGHQCKPSLHRLKSAPGRIIVADPTEACAILVRNCWSHINAHAVEVLSSENLESIPHSLLLKVLRSDSLVVPDESLILDAMFRWSSAQCRREHQPMTLTGRRQVLADILTTPRLLTLSAQQVHLMEKFYTSEEIEFVKQKIKKKSSCPNVPSLFHDVVNEMARPRNQVNNGSHGAPDGRRQKNTKKDFIMNFVSIIALAID</sequence>
<dbReference type="RefSeq" id="XP_018020163.1">
    <property type="nucleotide sequence ID" value="XM_018164674.2"/>
</dbReference>
<dbReference type="Pfam" id="PF07707">
    <property type="entry name" value="BACK"/>
    <property type="match status" value="1"/>
</dbReference>
<dbReference type="SMART" id="SM00225">
    <property type="entry name" value="BTB"/>
    <property type="match status" value="1"/>
</dbReference>
<dbReference type="Proteomes" id="UP000694843">
    <property type="component" value="Unplaced"/>
</dbReference>
<dbReference type="InterPro" id="IPR000210">
    <property type="entry name" value="BTB/POZ_dom"/>
</dbReference>
<evidence type="ECO:0000259" key="2">
    <source>
        <dbReference type="PROSITE" id="PS50097"/>
    </source>
</evidence>
<accession>A0A8B7P2B1</accession>
<gene>
    <name evidence="4" type="primary">LOC108676574</name>
</gene>
<organism evidence="3 4">
    <name type="scientific">Hyalella azteca</name>
    <name type="common">Amphipod</name>
    <dbReference type="NCBI Taxonomy" id="294128"/>
    <lineage>
        <taxon>Eukaryota</taxon>
        <taxon>Metazoa</taxon>
        <taxon>Ecdysozoa</taxon>
        <taxon>Arthropoda</taxon>
        <taxon>Crustacea</taxon>
        <taxon>Multicrustacea</taxon>
        <taxon>Malacostraca</taxon>
        <taxon>Eumalacostraca</taxon>
        <taxon>Peracarida</taxon>
        <taxon>Amphipoda</taxon>
        <taxon>Senticaudata</taxon>
        <taxon>Talitrida</taxon>
        <taxon>Talitroidea</taxon>
        <taxon>Hyalellidae</taxon>
        <taxon>Hyalella</taxon>
    </lineage>
</organism>
<name>A0A8B7P2B1_HYAAZ</name>
<protein>
    <submittedName>
        <fullName evidence="4">BTB/POZ domain-containing protein 9-like</fullName>
    </submittedName>
</protein>
<dbReference type="InterPro" id="IPR011705">
    <property type="entry name" value="BACK"/>
</dbReference>
<dbReference type="Gene3D" id="1.25.40.420">
    <property type="match status" value="1"/>
</dbReference>
<dbReference type="OMA" id="ICFSVRY"/>
<dbReference type="OrthoDB" id="6335872at2759"/>
<proteinExistence type="predicted"/>
<feature type="domain" description="BTB" evidence="2">
    <location>
        <begin position="31"/>
        <end position="94"/>
    </location>
</feature>
<dbReference type="GO" id="GO:0005829">
    <property type="term" value="C:cytosol"/>
    <property type="evidence" value="ECO:0007669"/>
    <property type="project" value="TreeGrafter"/>
</dbReference>
<dbReference type="KEGG" id="hazt:108676574"/>
<keyword evidence="3" id="KW-1185">Reference proteome</keyword>
<dbReference type="AlphaFoldDB" id="A0A8B7P2B1"/>
<evidence type="ECO:0000313" key="3">
    <source>
        <dbReference type="Proteomes" id="UP000694843"/>
    </source>
</evidence>
<reference evidence="4" key="1">
    <citation type="submission" date="2025-08" db="UniProtKB">
        <authorList>
            <consortium name="RefSeq"/>
        </authorList>
    </citation>
    <scope>IDENTIFICATION</scope>
    <source>
        <tissue evidence="4">Whole organism</tissue>
    </source>
</reference>
<dbReference type="PANTHER" id="PTHR45774:SF4">
    <property type="entry name" value="AXUNDEAD, ISOFORM F"/>
    <property type="match status" value="1"/>
</dbReference>
<dbReference type="Pfam" id="PF00651">
    <property type="entry name" value="BTB"/>
    <property type="match status" value="1"/>
</dbReference>
<dbReference type="Gene3D" id="3.30.710.10">
    <property type="entry name" value="Potassium Channel Kv1.1, Chain A"/>
    <property type="match status" value="1"/>
</dbReference>
<dbReference type="GO" id="GO:0022008">
    <property type="term" value="P:neurogenesis"/>
    <property type="evidence" value="ECO:0007669"/>
    <property type="project" value="TreeGrafter"/>
</dbReference>
<feature type="region of interest" description="Disordered" evidence="1">
    <location>
        <begin position="358"/>
        <end position="377"/>
    </location>
</feature>